<reference evidence="1" key="1">
    <citation type="submission" date="2020-06" db="EMBL/GenBank/DDBJ databases">
        <authorList>
            <person name="Link T."/>
            <person name="Ehrmann M."/>
        </authorList>
    </citation>
    <scope>NUCLEOTIDE SEQUENCE</scope>
    <source>
        <strain evidence="1">TMW 2.2257</strain>
    </source>
</reference>
<accession>A0AB35HRG7</accession>
<evidence type="ECO:0000313" key="1">
    <source>
        <dbReference type="EMBL" id="MCO8298762.1"/>
    </source>
</evidence>
<proteinExistence type="predicted"/>
<dbReference type="Proteomes" id="UP001057280">
    <property type="component" value="Unassembled WGS sequence"/>
</dbReference>
<dbReference type="RefSeq" id="WP_253210303.1">
    <property type="nucleotide sequence ID" value="NZ_JACACB010000032.1"/>
</dbReference>
<sequence>MQTQKENIKTILEQDYMKVVKILLEHEQDNGAEFINNLTVNEVIDDFLNDDTNTTIFSINKYIK</sequence>
<comment type="caution">
    <text evidence="1">The sequence shown here is derived from an EMBL/GenBank/DDBJ whole genome shotgun (WGS) entry which is preliminary data.</text>
</comment>
<dbReference type="AlphaFoldDB" id="A0AB35HRG7"/>
<name>A0AB35HRG7_TETHA</name>
<reference evidence="1" key="2">
    <citation type="journal article" date="2021" name="BMC Microbiol.">
        <title>The diversity among the species Tetragenococcus halophilus including new isolates from a lupine seed fermentation.</title>
        <authorList>
            <person name="Link T."/>
            <person name="Vogel R.F."/>
            <person name="Ehrmann M.A."/>
        </authorList>
    </citation>
    <scope>NUCLEOTIDE SEQUENCE</scope>
    <source>
        <strain evidence="1">TMW 2.2257</strain>
    </source>
</reference>
<organism evidence="1 2">
    <name type="scientific">Tetragenococcus halophilus</name>
    <name type="common">Pediococcus halophilus</name>
    <dbReference type="NCBI Taxonomy" id="51669"/>
    <lineage>
        <taxon>Bacteria</taxon>
        <taxon>Bacillati</taxon>
        <taxon>Bacillota</taxon>
        <taxon>Bacilli</taxon>
        <taxon>Lactobacillales</taxon>
        <taxon>Enterococcaceae</taxon>
        <taxon>Tetragenococcus</taxon>
    </lineage>
</organism>
<protein>
    <recommendedName>
        <fullName evidence="3">Acetyltransferase</fullName>
    </recommendedName>
</protein>
<evidence type="ECO:0008006" key="3">
    <source>
        <dbReference type="Google" id="ProtNLM"/>
    </source>
</evidence>
<dbReference type="EMBL" id="JACACB010000032">
    <property type="protein sequence ID" value="MCO8298762.1"/>
    <property type="molecule type" value="Genomic_DNA"/>
</dbReference>
<evidence type="ECO:0000313" key="2">
    <source>
        <dbReference type="Proteomes" id="UP001057280"/>
    </source>
</evidence>
<gene>
    <name evidence="1" type="ORF">HXW75_09790</name>
</gene>